<evidence type="ECO:0000256" key="1">
    <source>
        <dbReference type="SAM" id="Phobius"/>
    </source>
</evidence>
<evidence type="ECO:0000313" key="2">
    <source>
        <dbReference type="EMBL" id="DAD38145.1"/>
    </source>
</evidence>
<dbReference type="Proteomes" id="UP000607653">
    <property type="component" value="Unassembled WGS sequence"/>
</dbReference>
<dbReference type="EMBL" id="DUZY01000004">
    <property type="protein sequence ID" value="DAD38145.1"/>
    <property type="molecule type" value="Genomic_DNA"/>
</dbReference>
<keyword evidence="1" id="KW-1133">Transmembrane helix</keyword>
<dbReference type="AlphaFoldDB" id="A0A822Z3T2"/>
<sequence>MIPSIYCHDVSINCLFYMFSVSPLEAVIGRIERSYFPVGEDLQGVHRLHRLAVFLSIIGIKSYGMIPSIYCHDVSINCLFYMFSVFLVGGLCDLCMLFEECFSSF</sequence>
<reference evidence="2 3" key="1">
    <citation type="journal article" date="2020" name="Mol. Biol. Evol.">
        <title>Distinct Expression and Methylation Patterns for Genes with Different Fates following a Single Whole-Genome Duplication in Flowering Plants.</title>
        <authorList>
            <person name="Shi T."/>
            <person name="Rahmani R.S."/>
            <person name="Gugger P.F."/>
            <person name="Wang M."/>
            <person name="Li H."/>
            <person name="Zhang Y."/>
            <person name="Li Z."/>
            <person name="Wang Q."/>
            <person name="Van de Peer Y."/>
            <person name="Marchal K."/>
            <person name="Chen J."/>
        </authorList>
    </citation>
    <scope>NUCLEOTIDE SEQUENCE [LARGE SCALE GENOMIC DNA]</scope>
    <source>
        <tissue evidence="2">Leaf</tissue>
    </source>
</reference>
<keyword evidence="1" id="KW-0472">Membrane</keyword>
<organism evidence="2 3">
    <name type="scientific">Nelumbo nucifera</name>
    <name type="common">Sacred lotus</name>
    <dbReference type="NCBI Taxonomy" id="4432"/>
    <lineage>
        <taxon>Eukaryota</taxon>
        <taxon>Viridiplantae</taxon>
        <taxon>Streptophyta</taxon>
        <taxon>Embryophyta</taxon>
        <taxon>Tracheophyta</taxon>
        <taxon>Spermatophyta</taxon>
        <taxon>Magnoliopsida</taxon>
        <taxon>Proteales</taxon>
        <taxon>Nelumbonaceae</taxon>
        <taxon>Nelumbo</taxon>
    </lineage>
</organism>
<feature type="transmembrane region" description="Helical" evidence="1">
    <location>
        <begin position="78"/>
        <end position="99"/>
    </location>
</feature>
<comment type="caution">
    <text evidence="2">The sequence shown here is derived from an EMBL/GenBank/DDBJ whole genome shotgun (WGS) entry which is preliminary data.</text>
</comment>
<evidence type="ECO:0000313" key="3">
    <source>
        <dbReference type="Proteomes" id="UP000607653"/>
    </source>
</evidence>
<protein>
    <submittedName>
        <fullName evidence="2">Uncharacterized protein</fullName>
    </submittedName>
</protein>
<gene>
    <name evidence="2" type="ORF">HUJ06_008786</name>
</gene>
<accession>A0A822Z3T2</accession>
<feature type="transmembrane region" description="Helical" evidence="1">
    <location>
        <begin position="51"/>
        <end position="71"/>
    </location>
</feature>
<keyword evidence="3" id="KW-1185">Reference proteome</keyword>
<keyword evidence="1" id="KW-0812">Transmembrane</keyword>
<name>A0A822Z3T2_NELNU</name>
<proteinExistence type="predicted"/>